<dbReference type="RefSeq" id="WP_002370819.1">
    <property type="nucleotide sequence ID" value="NZ_WPIP01000013.1"/>
</dbReference>
<dbReference type="InterPro" id="IPR022555">
    <property type="entry name" value="DUF2577"/>
</dbReference>
<dbReference type="AlphaFoldDB" id="A0A6I4ID03"/>
<evidence type="ECO:0000313" key="1">
    <source>
        <dbReference type="EMBL" id="MVM90493.1"/>
    </source>
</evidence>
<reference evidence="1 2" key="1">
    <citation type="submission" date="2019-11" db="EMBL/GenBank/DDBJ databases">
        <title>Multidrug-resistant Acinetobacter baumannii moving toward extensively drug-resistant over fifteen years in South of Brazil.</title>
        <authorList>
            <person name="Fedrigo N.H."/>
            <person name="Cerdeira L."/>
            <person name="Fuga B."/>
            <person name="Marini P.V.B."/>
            <person name="Shinohara D.R."/>
            <person name="Carrara-Marroni F.E."/>
            <person name="Lincopan N."/>
            <person name="Tognim M.C.B."/>
        </authorList>
    </citation>
    <scope>NUCLEOTIDE SEQUENCE [LARGE SCALE GENOMIC DNA]</scope>
    <source>
        <strain evidence="1 2">Ac576</strain>
    </source>
</reference>
<accession>A0A6I4ID03</accession>
<comment type="caution">
    <text evidence="1">The sequence shown here is derived from an EMBL/GenBank/DDBJ whole genome shotgun (WGS) entry which is preliminary data.</text>
</comment>
<dbReference type="Pfam" id="PF10844">
    <property type="entry name" value="DUF2577"/>
    <property type="match status" value="1"/>
</dbReference>
<dbReference type="EMBL" id="WPIP01000013">
    <property type="protein sequence ID" value="MVM90493.1"/>
    <property type="molecule type" value="Genomic_DNA"/>
</dbReference>
<proteinExistence type="predicted"/>
<dbReference type="Proteomes" id="UP000439424">
    <property type="component" value="Unassembled WGS sequence"/>
</dbReference>
<organism evidence="1 2">
    <name type="scientific">Acinetobacter baumannii</name>
    <dbReference type="NCBI Taxonomy" id="470"/>
    <lineage>
        <taxon>Bacteria</taxon>
        <taxon>Pseudomonadati</taxon>
        <taxon>Pseudomonadota</taxon>
        <taxon>Gammaproteobacteria</taxon>
        <taxon>Moraxellales</taxon>
        <taxon>Moraxellaceae</taxon>
        <taxon>Acinetobacter</taxon>
        <taxon>Acinetobacter calcoaceticus/baumannii complex</taxon>
    </lineage>
</organism>
<name>A0A6I4ID03_ACIBA</name>
<evidence type="ECO:0000313" key="2">
    <source>
        <dbReference type="Proteomes" id="UP000439424"/>
    </source>
</evidence>
<protein>
    <submittedName>
        <fullName evidence="1">DUF2577 domain-containing protein</fullName>
    </submittedName>
</protein>
<sequence length="100" mass="11389">MAGERLANQIKKSRVKDSELSDLVYGQVVNIAPLKIQVENRFEISTPFIELSQMVKNLTVTFSVDGKQGTANIFRDLVVGDKVRMLRAQKSQKYYVLERV</sequence>
<gene>
    <name evidence="1" type="ORF">GNY86_03070</name>
</gene>